<dbReference type="GO" id="GO:0003677">
    <property type="term" value="F:DNA binding"/>
    <property type="evidence" value="ECO:0007669"/>
    <property type="project" value="UniProtKB-KW"/>
</dbReference>
<feature type="domain" description="RNA polymerase sigma factor 70 region 4 type 2" evidence="6">
    <location>
        <begin position="145"/>
        <end position="198"/>
    </location>
</feature>
<keyword evidence="4" id="KW-0804">Transcription</keyword>
<dbReference type="SUPFAM" id="SSF88946">
    <property type="entry name" value="Sigma2 domain of RNA polymerase sigma factors"/>
    <property type="match status" value="1"/>
</dbReference>
<dbReference type="SUPFAM" id="SSF88659">
    <property type="entry name" value="Sigma3 and sigma4 domains of RNA polymerase sigma factors"/>
    <property type="match status" value="1"/>
</dbReference>
<sequence>MTNEELAQRIQAGQREYEAKLWRQVKRFISARAIPYAMYLDGRSADIEDLEQAGYFAMLEAVRYFRPEGEYGYLTYLSWTLKKSFAEVAGIETSKRDASRFSISLDEPITRDDGSDNRIDFIADKQSQEPFQRIDENGYILFVRAAILEAMRPLSERRQEILILTYWGNFSFAQIAEIIGPINPRTVEQTHYEALRWLRTFRRSLHDLIYGFDAQSNYSYDPDLEQFGNGGTSTAEQADYALMNWGRRNGK</sequence>
<dbReference type="NCBIfam" id="TIGR02937">
    <property type="entry name" value="sigma70-ECF"/>
    <property type="match status" value="1"/>
</dbReference>
<dbReference type="EMBL" id="AFGF01000197">
    <property type="protein sequence ID" value="EGO62589.1"/>
    <property type="molecule type" value="Genomic_DNA"/>
</dbReference>
<proteinExistence type="predicted"/>
<keyword evidence="1" id="KW-0805">Transcription regulation</keyword>
<evidence type="ECO:0000256" key="1">
    <source>
        <dbReference type="ARBA" id="ARBA00023015"/>
    </source>
</evidence>
<protein>
    <submittedName>
        <fullName evidence="7">Uncharacterized protein</fullName>
    </submittedName>
</protein>
<dbReference type="Gene3D" id="1.10.1740.10">
    <property type="match status" value="1"/>
</dbReference>
<dbReference type="OrthoDB" id="9784984at2"/>
<name>F7NN11_9FIRM</name>
<accession>F7NN11</accession>
<dbReference type="InterPro" id="IPR014284">
    <property type="entry name" value="RNA_pol_sigma-70_dom"/>
</dbReference>
<evidence type="ECO:0000313" key="7">
    <source>
        <dbReference type="EMBL" id="EGO62589.1"/>
    </source>
</evidence>
<evidence type="ECO:0000256" key="4">
    <source>
        <dbReference type="ARBA" id="ARBA00023163"/>
    </source>
</evidence>
<dbReference type="GO" id="GO:0016987">
    <property type="term" value="F:sigma factor activity"/>
    <property type="evidence" value="ECO:0007669"/>
    <property type="project" value="UniProtKB-KW"/>
</dbReference>
<evidence type="ECO:0000256" key="2">
    <source>
        <dbReference type="ARBA" id="ARBA00023082"/>
    </source>
</evidence>
<dbReference type="RefSeq" id="WP_004098212.1">
    <property type="nucleotide sequence ID" value="NZ_AFGF01000197.1"/>
</dbReference>
<evidence type="ECO:0000259" key="6">
    <source>
        <dbReference type="Pfam" id="PF08281"/>
    </source>
</evidence>
<dbReference type="Gene3D" id="1.10.10.10">
    <property type="entry name" value="Winged helix-like DNA-binding domain superfamily/Winged helix DNA-binding domain"/>
    <property type="match status" value="1"/>
</dbReference>
<dbReference type="Pfam" id="PF08281">
    <property type="entry name" value="Sigma70_r4_2"/>
    <property type="match status" value="1"/>
</dbReference>
<dbReference type="Pfam" id="PF04542">
    <property type="entry name" value="Sigma70_r2"/>
    <property type="match status" value="1"/>
</dbReference>
<feature type="domain" description="RNA polymerase sigma-70 region 2" evidence="5">
    <location>
        <begin position="36"/>
        <end position="83"/>
    </location>
</feature>
<evidence type="ECO:0000259" key="5">
    <source>
        <dbReference type="Pfam" id="PF04542"/>
    </source>
</evidence>
<evidence type="ECO:0000256" key="3">
    <source>
        <dbReference type="ARBA" id="ARBA00023125"/>
    </source>
</evidence>
<comment type="caution">
    <text evidence="7">The sequence shown here is derived from an EMBL/GenBank/DDBJ whole genome shotgun (WGS) entry which is preliminary data.</text>
</comment>
<dbReference type="AlphaFoldDB" id="F7NN11"/>
<dbReference type="InterPro" id="IPR036388">
    <property type="entry name" value="WH-like_DNA-bd_sf"/>
</dbReference>
<keyword evidence="3" id="KW-0238">DNA-binding</keyword>
<organism evidence="7 8">
    <name type="scientific">Acetonema longum DSM 6540</name>
    <dbReference type="NCBI Taxonomy" id="1009370"/>
    <lineage>
        <taxon>Bacteria</taxon>
        <taxon>Bacillati</taxon>
        <taxon>Bacillota</taxon>
        <taxon>Negativicutes</taxon>
        <taxon>Acetonemataceae</taxon>
        <taxon>Acetonema</taxon>
    </lineage>
</organism>
<dbReference type="PANTHER" id="PTHR30385">
    <property type="entry name" value="SIGMA FACTOR F FLAGELLAR"/>
    <property type="match status" value="1"/>
</dbReference>
<dbReference type="InterPro" id="IPR007627">
    <property type="entry name" value="RNA_pol_sigma70_r2"/>
</dbReference>
<dbReference type="CDD" id="cd06171">
    <property type="entry name" value="Sigma70_r4"/>
    <property type="match status" value="1"/>
</dbReference>
<dbReference type="STRING" id="1009370.ALO_17471"/>
<dbReference type="GO" id="GO:0006352">
    <property type="term" value="P:DNA-templated transcription initiation"/>
    <property type="evidence" value="ECO:0007669"/>
    <property type="project" value="InterPro"/>
</dbReference>
<dbReference type="InterPro" id="IPR013325">
    <property type="entry name" value="RNA_pol_sigma_r2"/>
</dbReference>
<keyword evidence="8" id="KW-1185">Reference proteome</keyword>
<dbReference type="InterPro" id="IPR013249">
    <property type="entry name" value="RNA_pol_sigma70_r4_t2"/>
</dbReference>
<evidence type="ECO:0000313" key="8">
    <source>
        <dbReference type="Proteomes" id="UP000003240"/>
    </source>
</evidence>
<dbReference type="eggNOG" id="COG0568">
    <property type="taxonomic scope" value="Bacteria"/>
</dbReference>
<reference evidence="7 8" key="1">
    <citation type="journal article" date="2011" name="EMBO J.">
        <title>Structural diversity of bacterial flagellar motors.</title>
        <authorList>
            <person name="Chen S."/>
            <person name="Beeby M."/>
            <person name="Murphy G.E."/>
            <person name="Leadbetter J.R."/>
            <person name="Hendrixson D.R."/>
            <person name="Briegel A."/>
            <person name="Li Z."/>
            <person name="Shi J."/>
            <person name="Tocheva E.I."/>
            <person name="Muller A."/>
            <person name="Dobro M.J."/>
            <person name="Jensen G.J."/>
        </authorList>
    </citation>
    <scope>NUCLEOTIDE SEQUENCE [LARGE SCALE GENOMIC DNA]</scope>
    <source>
        <strain evidence="7 8">DSM 6540</strain>
    </source>
</reference>
<dbReference type="InterPro" id="IPR013324">
    <property type="entry name" value="RNA_pol_sigma_r3/r4-like"/>
</dbReference>
<keyword evidence="2" id="KW-0731">Sigma factor</keyword>
<dbReference type="Proteomes" id="UP000003240">
    <property type="component" value="Unassembled WGS sequence"/>
</dbReference>
<gene>
    <name evidence="7" type="ORF">ALO_17471</name>
</gene>